<dbReference type="CDD" id="cd06464">
    <property type="entry name" value="ACD_sHsps-like"/>
    <property type="match status" value="1"/>
</dbReference>
<dbReference type="SUPFAM" id="SSF49764">
    <property type="entry name" value="HSP20-like chaperones"/>
    <property type="match status" value="1"/>
</dbReference>
<dbReference type="InterPro" id="IPR007052">
    <property type="entry name" value="CS_dom"/>
</dbReference>
<feature type="domain" description="SHSP" evidence="4">
    <location>
        <begin position="103"/>
        <end position="213"/>
    </location>
</feature>
<comment type="similarity">
    <text evidence="1 2">Belongs to the small heat shock protein (HSP20) family.</text>
</comment>
<feature type="region of interest" description="Disordered" evidence="3">
    <location>
        <begin position="1"/>
        <end position="21"/>
    </location>
</feature>
<evidence type="ECO:0000256" key="1">
    <source>
        <dbReference type="PROSITE-ProRule" id="PRU00285"/>
    </source>
</evidence>
<feature type="compositionally biased region" description="Polar residues" evidence="3">
    <location>
        <begin position="47"/>
        <end position="60"/>
    </location>
</feature>
<sequence length="213" mass="23154">MSYDNTLTGTQSTERLPQEQQDLMNLVSDVAAQAARGAIESAPLEFTQPTQQGVYTGQTLPQAHAQRAQQPQAQRGQATSPSFSQQATSPQLSAFQQQASQAQAQQQYSPAVDVIESNEEVHIFADLPGVDSDSIEVQASNNTISLSAERIEREQEDQQGNPVMAERGKVMQRQIQLPAECDVDDASATWDKGVVTITLPKVEAESTQRIGVE</sequence>
<organism evidence="6 7">
    <name type="scientific">Halovenus aranensis</name>
    <dbReference type="NCBI Taxonomy" id="890420"/>
    <lineage>
        <taxon>Archaea</taxon>
        <taxon>Methanobacteriati</taxon>
        <taxon>Methanobacteriota</taxon>
        <taxon>Stenosarchaea group</taxon>
        <taxon>Halobacteria</taxon>
        <taxon>Halobacteriales</taxon>
        <taxon>Haloarculaceae</taxon>
        <taxon>Halovenus</taxon>
    </lineage>
</organism>
<dbReference type="PROSITE" id="PS01031">
    <property type="entry name" value="SHSP"/>
    <property type="match status" value="1"/>
</dbReference>
<dbReference type="Proteomes" id="UP000198856">
    <property type="component" value="Unassembled WGS sequence"/>
</dbReference>
<dbReference type="InterPro" id="IPR002068">
    <property type="entry name" value="A-crystallin/Hsp20_dom"/>
</dbReference>
<dbReference type="InterPro" id="IPR008978">
    <property type="entry name" value="HSP20-like_chaperone"/>
</dbReference>
<accession>A0A1G8SL53</accession>
<dbReference type="EMBL" id="FNFC01000002">
    <property type="protein sequence ID" value="SDJ29904.1"/>
    <property type="molecule type" value="Genomic_DNA"/>
</dbReference>
<dbReference type="Pfam" id="PF00011">
    <property type="entry name" value="HSP20"/>
    <property type="match status" value="1"/>
</dbReference>
<evidence type="ECO:0000313" key="6">
    <source>
        <dbReference type="EMBL" id="SDJ29904.1"/>
    </source>
</evidence>
<reference evidence="6 7" key="1">
    <citation type="submission" date="2016-10" db="EMBL/GenBank/DDBJ databases">
        <authorList>
            <person name="de Groot N.N."/>
        </authorList>
    </citation>
    <scope>NUCLEOTIDE SEQUENCE [LARGE SCALE GENOMIC DNA]</scope>
    <source>
        <strain evidence="6 7">IBRC-M10015</strain>
    </source>
</reference>
<feature type="region of interest" description="Disordered" evidence="3">
    <location>
        <begin position="41"/>
        <end position="102"/>
    </location>
</feature>
<dbReference type="InterPro" id="IPR031107">
    <property type="entry name" value="Small_HSP"/>
</dbReference>
<feature type="compositionally biased region" description="Low complexity" evidence="3">
    <location>
        <begin position="89"/>
        <end position="102"/>
    </location>
</feature>
<feature type="compositionally biased region" description="Polar residues" evidence="3">
    <location>
        <begin position="79"/>
        <end position="88"/>
    </location>
</feature>
<dbReference type="Gene3D" id="2.60.40.790">
    <property type="match status" value="1"/>
</dbReference>
<feature type="domain" description="CS" evidence="5">
    <location>
        <begin position="107"/>
        <end position="213"/>
    </location>
</feature>
<evidence type="ECO:0000256" key="2">
    <source>
        <dbReference type="RuleBase" id="RU003616"/>
    </source>
</evidence>
<dbReference type="AlphaFoldDB" id="A0A1G8SL53"/>
<evidence type="ECO:0000259" key="4">
    <source>
        <dbReference type="PROSITE" id="PS01031"/>
    </source>
</evidence>
<evidence type="ECO:0000313" key="7">
    <source>
        <dbReference type="Proteomes" id="UP000198856"/>
    </source>
</evidence>
<dbReference type="OrthoDB" id="198277at2157"/>
<dbReference type="RefSeq" id="WP_092698909.1">
    <property type="nucleotide sequence ID" value="NZ_FNFC01000002.1"/>
</dbReference>
<gene>
    <name evidence="6" type="ORF">SAMN05216226_10223</name>
</gene>
<protein>
    <submittedName>
        <fullName evidence="6">Molecular chaperone IbpA, HSP20 family</fullName>
    </submittedName>
</protein>
<dbReference type="PANTHER" id="PTHR11527">
    <property type="entry name" value="HEAT-SHOCK PROTEIN 20 FAMILY MEMBER"/>
    <property type="match status" value="1"/>
</dbReference>
<keyword evidence="7" id="KW-1185">Reference proteome</keyword>
<feature type="compositionally biased region" description="Low complexity" evidence="3">
    <location>
        <begin position="61"/>
        <end position="78"/>
    </location>
</feature>
<evidence type="ECO:0000256" key="3">
    <source>
        <dbReference type="SAM" id="MobiDB-lite"/>
    </source>
</evidence>
<evidence type="ECO:0000259" key="5">
    <source>
        <dbReference type="PROSITE" id="PS51203"/>
    </source>
</evidence>
<name>A0A1G8SL53_9EURY</name>
<proteinExistence type="inferred from homology"/>
<dbReference type="PROSITE" id="PS51203">
    <property type="entry name" value="CS"/>
    <property type="match status" value="1"/>
</dbReference>
<dbReference type="STRING" id="890420.SAMN05216226_10223"/>